<keyword evidence="3" id="KW-1185">Reference proteome</keyword>
<evidence type="ECO:0000313" key="3">
    <source>
        <dbReference type="Proteomes" id="UP000549913"/>
    </source>
</evidence>
<dbReference type="InterPro" id="IPR057204">
    <property type="entry name" value="DUF7882"/>
</dbReference>
<sequence length="109" mass="12207">MGKIVYDSTFTVDFEDRVLAHLQLVIGAKLRRGEAFFFSWKDDPSNGDGRTVIWLHPHIPLTFKFYGGRQPAVNRAWVEALMVTANSPQGLQLVGEPHDPGVPGDHLHD</sequence>
<dbReference type="RefSeq" id="WP_179548639.1">
    <property type="nucleotide sequence ID" value="NZ_BSEW01000002.1"/>
</dbReference>
<proteinExistence type="predicted"/>
<evidence type="ECO:0000259" key="1">
    <source>
        <dbReference type="Pfam" id="PF25355"/>
    </source>
</evidence>
<gene>
    <name evidence="2" type="ORF">BJ984_002915</name>
</gene>
<dbReference type="AlphaFoldDB" id="A0A852SSC3"/>
<dbReference type="Pfam" id="PF25355">
    <property type="entry name" value="DUF7882"/>
    <property type="match status" value="1"/>
</dbReference>
<comment type="caution">
    <text evidence="2">The sequence shown here is derived from an EMBL/GenBank/DDBJ whole genome shotgun (WGS) entry which is preliminary data.</text>
</comment>
<protein>
    <recommendedName>
        <fullName evidence="1">DUF7882 domain-containing protein</fullName>
    </recommendedName>
</protein>
<dbReference type="Proteomes" id="UP000549913">
    <property type="component" value="Unassembled WGS sequence"/>
</dbReference>
<dbReference type="EMBL" id="JACCBM010000001">
    <property type="protein sequence ID" value="NYD71757.1"/>
    <property type="molecule type" value="Genomic_DNA"/>
</dbReference>
<evidence type="ECO:0000313" key="2">
    <source>
        <dbReference type="EMBL" id="NYD71757.1"/>
    </source>
</evidence>
<reference evidence="2 3" key="1">
    <citation type="submission" date="2020-07" db="EMBL/GenBank/DDBJ databases">
        <title>Sequencing the genomes of 1000 actinobacteria strains.</title>
        <authorList>
            <person name="Klenk H.-P."/>
        </authorList>
    </citation>
    <scope>NUCLEOTIDE SEQUENCE [LARGE SCALE GENOMIC DNA]</scope>
    <source>
        <strain evidence="2 3">DSM 26474</strain>
    </source>
</reference>
<feature type="domain" description="DUF7882" evidence="1">
    <location>
        <begin position="1"/>
        <end position="95"/>
    </location>
</feature>
<organism evidence="2 3">
    <name type="scientific">Herbiconiux flava</name>
    <dbReference type="NCBI Taxonomy" id="881268"/>
    <lineage>
        <taxon>Bacteria</taxon>
        <taxon>Bacillati</taxon>
        <taxon>Actinomycetota</taxon>
        <taxon>Actinomycetes</taxon>
        <taxon>Micrococcales</taxon>
        <taxon>Microbacteriaceae</taxon>
        <taxon>Herbiconiux</taxon>
    </lineage>
</organism>
<name>A0A852SSC3_9MICO</name>
<accession>A0A852SSC3</accession>